<sequence length="440" mass="50888">MLAAQPLLKHRRLLLLQGPMGPFFNLLADWLGRNGVAVHKLNFNGGDRLYHRRLPHTDYRGRLEDFAPWLIQFLQARQIDGVICFGDCRRYHQIAAEVCRSQDLTFYAFEEGYLRPDYVTLEPGGVNAYSKLADDPVAILEHEPSSFAPPLPTRPSFRRMALTAMGYYAAGWLSRRSYPHYRHHKDFSPFRECGLWLRSGWRKQWYRICERGVERRLSTSLKHDYYLVALQVFNDSQILHHSHYGDVAEFIEEVVTSFARHAPAHRHLVLKHHPMDRGHRNYRHLIQRLARQTGILDRVHYLHDAHLPTLLKQSQGVVVVNSTVGLSALHHGKPLVVAGRALYDMNGLTFQHGLDRFWRECQPPQRELYGKLRSYLLKHTQLNGAFFGISHWLPPSPKSLPLRPALSSLLLSLMTIFLIEADEAAELSSLLEWLARLWPA</sequence>
<evidence type="ECO:0000313" key="2">
    <source>
        <dbReference type="Proteomes" id="UP001462502"/>
    </source>
</evidence>
<organism evidence="1 2">
    <name type="scientific">Chromobacterium phragmitis</name>
    <dbReference type="NCBI Taxonomy" id="2202141"/>
    <lineage>
        <taxon>Bacteria</taxon>
        <taxon>Pseudomonadati</taxon>
        <taxon>Pseudomonadota</taxon>
        <taxon>Betaproteobacteria</taxon>
        <taxon>Neisseriales</taxon>
        <taxon>Chromobacteriaceae</taxon>
        <taxon>Chromobacterium</taxon>
    </lineage>
</organism>
<keyword evidence="2" id="KW-1185">Reference proteome</keyword>
<evidence type="ECO:0000313" key="1">
    <source>
        <dbReference type="EMBL" id="MEO9385732.1"/>
    </source>
</evidence>
<accession>A0ABV0IWR7</accession>
<dbReference type="RefSeq" id="WP_347935871.1">
    <property type="nucleotide sequence ID" value="NZ_CP158160.1"/>
</dbReference>
<dbReference type="Pfam" id="PF05159">
    <property type="entry name" value="Capsule_synth"/>
    <property type="match status" value="1"/>
</dbReference>
<dbReference type="CDD" id="cd16441">
    <property type="entry name" value="beta_Kdo_transferase_KpsS"/>
    <property type="match status" value="1"/>
</dbReference>
<dbReference type="EMBL" id="JBDXMI010000001">
    <property type="protein sequence ID" value="MEO9385732.1"/>
    <property type="molecule type" value="Genomic_DNA"/>
</dbReference>
<comment type="caution">
    <text evidence="1">The sequence shown here is derived from an EMBL/GenBank/DDBJ whole genome shotgun (WGS) entry which is preliminary data.</text>
</comment>
<protein>
    <submittedName>
        <fullName evidence="1">Capsular biosynthesis protein</fullName>
    </submittedName>
</protein>
<dbReference type="InterPro" id="IPR007833">
    <property type="entry name" value="Capsule_polysaccharide_synth"/>
</dbReference>
<gene>
    <name evidence="1" type="ORF">ABI908_16660</name>
</gene>
<proteinExistence type="predicted"/>
<reference evidence="1 2" key="1">
    <citation type="submission" date="2024-05" db="EMBL/GenBank/DDBJ databases">
        <authorList>
            <person name="De Oliveira J.P."/>
            <person name="Noriler S.A."/>
            <person name="De Oliveira A.G."/>
            <person name="Sipoli D.S."/>
        </authorList>
    </citation>
    <scope>NUCLEOTIDE SEQUENCE [LARGE SCALE GENOMIC DNA]</scope>
    <source>
        <strain evidence="1 2">LABIM192</strain>
    </source>
</reference>
<name>A0ABV0IWR7_9NEIS</name>
<dbReference type="Proteomes" id="UP001462502">
    <property type="component" value="Unassembled WGS sequence"/>
</dbReference>